<dbReference type="SMART" id="SM00320">
    <property type="entry name" value="WD40"/>
    <property type="match status" value="2"/>
</dbReference>
<dbReference type="WBParaSite" id="SMUV_0000952301-mRNA-1">
    <property type="protein sequence ID" value="SMUV_0000952301-mRNA-1"/>
    <property type="gene ID" value="SMUV_0000952301"/>
</dbReference>
<dbReference type="Pfam" id="PF23383">
    <property type="entry name" value="Beta-prop_IFT140_1st"/>
    <property type="match status" value="1"/>
</dbReference>
<dbReference type="PROSITE" id="PS50082">
    <property type="entry name" value="WD_REPEATS_2"/>
    <property type="match status" value="1"/>
</dbReference>
<dbReference type="InterPro" id="IPR036322">
    <property type="entry name" value="WD40_repeat_dom_sf"/>
</dbReference>
<dbReference type="PANTHER" id="PTHR22836:SF0">
    <property type="entry name" value="PRE-MRNA 3' END PROCESSING PROTEIN WDR33"/>
    <property type="match status" value="1"/>
</dbReference>
<dbReference type="InterPro" id="IPR056154">
    <property type="entry name" value="Beta-prop_IFT140_1st"/>
</dbReference>
<dbReference type="SUPFAM" id="SSF50978">
    <property type="entry name" value="WD40 repeat-like"/>
    <property type="match status" value="1"/>
</dbReference>
<dbReference type="GO" id="GO:0031124">
    <property type="term" value="P:mRNA 3'-end processing"/>
    <property type="evidence" value="ECO:0007669"/>
    <property type="project" value="InterPro"/>
</dbReference>
<reference evidence="4" key="1">
    <citation type="submission" date="2016-04" db="UniProtKB">
        <authorList>
            <consortium name="WormBaseParasite"/>
        </authorList>
    </citation>
    <scope>IDENTIFICATION</scope>
</reference>
<protein>
    <submittedName>
        <fullName evidence="4">WD_REPEATS_REGION domain-containing protein</fullName>
    </submittedName>
</protein>
<evidence type="ECO:0000313" key="3">
    <source>
        <dbReference type="Proteomes" id="UP000046393"/>
    </source>
</evidence>
<evidence type="ECO:0000256" key="1">
    <source>
        <dbReference type="PROSITE-ProRule" id="PRU00221"/>
    </source>
</evidence>
<proteinExistence type="predicted"/>
<evidence type="ECO:0000259" key="2">
    <source>
        <dbReference type="Pfam" id="PF23383"/>
    </source>
</evidence>
<keyword evidence="1" id="KW-0853">WD repeat</keyword>
<name>A0A158R654_9BILA</name>
<feature type="repeat" description="WD" evidence="1">
    <location>
        <begin position="190"/>
        <end position="222"/>
    </location>
</feature>
<dbReference type="AlphaFoldDB" id="A0A158R654"/>
<dbReference type="GO" id="GO:0005847">
    <property type="term" value="C:mRNA cleavage and polyadenylation specificity factor complex"/>
    <property type="evidence" value="ECO:0007669"/>
    <property type="project" value="TreeGrafter"/>
</dbReference>
<dbReference type="Proteomes" id="UP000046393">
    <property type="component" value="Unplaced"/>
</dbReference>
<evidence type="ECO:0000313" key="4">
    <source>
        <dbReference type="WBParaSite" id="SMUV_0000952301-mRNA-1"/>
    </source>
</evidence>
<dbReference type="PROSITE" id="PS50294">
    <property type="entry name" value="WD_REPEATS_REGION"/>
    <property type="match status" value="1"/>
</dbReference>
<organism evidence="3 4">
    <name type="scientific">Syphacia muris</name>
    <dbReference type="NCBI Taxonomy" id="451379"/>
    <lineage>
        <taxon>Eukaryota</taxon>
        <taxon>Metazoa</taxon>
        <taxon>Ecdysozoa</taxon>
        <taxon>Nematoda</taxon>
        <taxon>Chromadorea</taxon>
        <taxon>Rhabditida</taxon>
        <taxon>Spirurina</taxon>
        <taxon>Oxyuridomorpha</taxon>
        <taxon>Oxyuroidea</taxon>
        <taxon>Oxyuridae</taxon>
        <taxon>Syphacia</taxon>
    </lineage>
</organism>
<dbReference type="InterPro" id="IPR001680">
    <property type="entry name" value="WD40_rpt"/>
</dbReference>
<accession>A0A158R654</accession>
<dbReference type="InterPro" id="IPR045245">
    <property type="entry name" value="Pfs2-like"/>
</dbReference>
<keyword evidence="3" id="KW-1185">Reference proteome</keyword>
<dbReference type="InterPro" id="IPR015943">
    <property type="entry name" value="WD40/YVTN_repeat-like_dom_sf"/>
</dbReference>
<dbReference type="PANTHER" id="PTHR22836">
    <property type="entry name" value="WD40 REPEAT PROTEIN"/>
    <property type="match status" value="1"/>
</dbReference>
<feature type="domain" description="IFT140 first beta-propeller" evidence="2">
    <location>
        <begin position="150"/>
        <end position="225"/>
    </location>
</feature>
<dbReference type="Gene3D" id="2.130.10.10">
    <property type="entry name" value="YVTN repeat-like/Quinoprotein amine dehydrogenase"/>
    <property type="match status" value="1"/>
</dbReference>
<sequence length="246" mass="27895">MAVAAAPLRYTAPGSSEMSSSAVNNVSPQTSQVSGSAATLQMLANQQYQPYYLRPAYRFKTNTPQLSIDMMADGPGRRLRKNVTNIRRHIDYIANVLNYVEARLWQSGIRDREALQPDILYQNCALPASATLDKPVDCILTKFVRAAMNKVKCPIYSVCWTPEGKRLITGASTGEFTLWNGTAFNFETILQAHDSAIRALKWSHNDQWLVSADHDGFVKYWQPNMNNVHMYQAHKDEPIRSIRYYK</sequence>
<dbReference type="STRING" id="451379.A0A158R654"/>